<keyword evidence="4 5" id="KW-0862">Zinc</keyword>
<evidence type="ECO:0000313" key="7">
    <source>
        <dbReference type="EMBL" id="CAD7592238.1"/>
    </source>
</evidence>
<dbReference type="PROSITE" id="PS50145">
    <property type="entry name" value="ZF_TRAF"/>
    <property type="match status" value="1"/>
</dbReference>
<dbReference type="GO" id="GO:0061630">
    <property type="term" value="F:ubiquitin protein ligase activity"/>
    <property type="evidence" value="ECO:0007669"/>
    <property type="project" value="InterPro"/>
</dbReference>
<accession>A0A7R9JWT1</accession>
<dbReference type="PANTHER" id="PTHR15933">
    <property type="entry name" value="PROTEIN CBG16327"/>
    <property type="match status" value="1"/>
</dbReference>
<dbReference type="AlphaFoldDB" id="A0A7R9JWT1"/>
<dbReference type="InterPro" id="IPR043013">
    <property type="entry name" value="Znf_TRAF_N"/>
</dbReference>
<gene>
    <name evidence="7" type="ORF">TGEB3V08_LOCUS4860</name>
</gene>
<evidence type="ECO:0000259" key="6">
    <source>
        <dbReference type="PROSITE" id="PS50145"/>
    </source>
</evidence>
<evidence type="ECO:0000256" key="2">
    <source>
        <dbReference type="ARBA" id="ARBA00022771"/>
    </source>
</evidence>
<evidence type="ECO:0000256" key="5">
    <source>
        <dbReference type="PROSITE-ProRule" id="PRU00207"/>
    </source>
</evidence>
<dbReference type="SUPFAM" id="SSF49599">
    <property type="entry name" value="TRAF domain-like"/>
    <property type="match status" value="1"/>
</dbReference>
<protein>
    <recommendedName>
        <fullName evidence="6">TRAF-type domain-containing protein</fullName>
    </recommendedName>
</protein>
<proteinExistence type="predicted"/>
<dbReference type="Gene3D" id="3.30.40.10">
    <property type="entry name" value="Zinc/RING finger domain, C3HC4 (zinc finger)"/>
    <property type="match status" value="1"/>
</dbReference>
<dbReference type="EMBL" id="OE840729">
    <property type="protein sequence ID" value="CAD7592238.1"/>
    <property type="molecule type" value="Genomic_DNA"/>
</dbReference>
<dbReference type="GO" id="GO:0008270">
    <property type="term" value="F:zinc ion binding"/>
    <property type="evidence" value="ECO:0007669"/>
    <property type="project" value="UniProtKB-KW"/>
</dbReference>
<keyword evidence="3" id="KW-0833">Ubl conjugation pathway</keyword>
<sequence length="327" mass="36872">MLSQTTEDGEIEVRISNSVLLPVIRCFNCVNGLGIEKVEYRGSGPAFAWRDSGKPFGKTTPSSPERDSNLNLLVGLAQHETSMLANYATKAGIIPVKTIGCGSRFHSCKSEEHSLLCPNEKVPCINAENGCPAIMFRYKRARHLEVCPASVVVCTMEWSRPWMCTHDFKLNPCRTFNSSHKHQLDIALALQDRRMWNKWKEIPAIQSQLGIMCGNIAHNEENYTESINDPENKMHHYRPSQDLADTLTDKFKTRLPVQIKVKTSNLPVTPHIRLHIPKQTPNQISKVKPFLWQVTQKRNLMSKLTNTLVVLSSTAEDGEIEVRISVG</sequence>
<evidence type="ECO:0000256" key="4">
    <source>
        <dbReference type="ARBA" id="ARBA00022833"/>
    </source>
</evidence>
<evidence type="ECO:0000256" key="3">
    <source>
        <dbReference type="ARBA" id="ARBA00022786"/>
    </source>
</evidence>
<keyword evidence="2 5" id="KW-0863">Zinc-finger</keyword>
<dbReference type="InterPro" id="IPR013083">
    <property type="entry name" value="Znf_RING/FYVE/PHD"/>
</dbReference>
<feature type="zinc finger region" description="TRAF-type" evidence="5">
    <location>
        <begin position="113"/>
        <end position="168"/>
    </location>
</feature>
<keyword evidence="1 5" id="KW-0479">Metal-binding</keyword>
<dbReference type="Gene3D" id="3.30.40.150">
    <property type="entry name" value="TRAF-like zinc-finger, N-terminal subdomain"/>
    <property type="match status" value="1"/>
</dbReference>
<name>A0A7R9JWT1_TIMGE</name>
<organism evidence="7">
    <name type="scientific">Timema genevievae</name>
    <name type="common">Walking stick</name>
    <dbReference type="NCBI Taxonomy" id="629358"/>
    <lineage>
        <taxon>Eukaryota</taxon>
        <taxon>Metazoa</taxon>
        <taxon>Ecdysozoa</taxon>
        <taxon>Arthropoda</taxon>
        <taxon>Hexapoda</taxon>
        <taxon>Insecta</taxon>
        <taxon>Pterygota</taxon>
        <taxon>Neoptera</taxon>
        <taxon>Polyneoptera</taxon>
        <taxon>Phasmatodea</taxon>
        <taxon>Timematodea</taxon>
        <taxon>Timematoidea</taxon>
        <taxon>Timematidae</taxon>
        <taxon>Timema</taxon>
    </lineage>
</organism>
<dbReference type="PANTHER" id="PTHR15933:SF20">
    <property type="entry name" value="F-BOX DOMAIN-CONTAINING PROTEIN"/>
    <property type="match status" value="1"/>
</dbReference>
<evidence type="ECO:0000256" key="1">
    <source>
        <dbReference type="ARBA" id="ARBA00022723"/>
    </source>
</evidence>
<feature type="domain" description="TRAF-type" evidence="6">
    <location>
        <begin position="113"/>
        <end position="168"/>
    </location>
</feature>
<dbReference type="Pfam" id="PF15965">
    <property type="entry name" value="zf-TRAF_2"/>
    <property type="match status" value="1"/>
</dbReference>
<dbReference type="InterPro" id="IPR031890">
    <property type="entry name" value="Fbxo30/Fbxo40"/>
</dbReference>
<reference evidence="7" key="1">
    <citation type="submission" date="2020-11" db="EMBL/GenBank/DDBJ databases">
        <authorList>
            <person name="Tran Van P."/>
        </authorList>
    </citation>
    <scope>NUCLEOTIDE SEQUENCE</scope>
</reference>
<dbReference type="InterPro" id="IPR001293">
    <property type="entry name" value="Znf_TRAF"/>
</dbReference>